<sequence length="236" mass="26166">MEDDLEAAPPLQYMLHALPQEIGGPRVYQSPLTGLHANTLGLSRFRESTIFTISAWMLSAQTRAESCLTLASTILTVCSLDVVRSRHYCLRQHTIYLNLSIDILPAARCPHNAASSFRFLNGLLISLRGLQLTHSSSKRVSRQNTCGSIDVRLHTPFLRPKLSIIQPAAGFCLLEHFPSLPHLMYSDIVRRGQSFLELQCERRTACERGGHRSAKMTSDSKSWGSGAYTAGRLSLG</sequence>
<evidence type="ECO:0000313" key="1">
    <source>
        <dbReference type="EMBL" id="KAK6992560.1"/>
    </source>
</evidence>
<proteinExistence type="predicted"/>
<dbReference type="EMBL" id="JAWWNJ010000109">
    <property type="protein sequence ID" value="KAK6992560.1"/>
    <property type="molecule type" value="Genomic_DNA"/>
</dbReference>
<comment type="caution">
    <text evidence="1">The sequence shown here is derived from an EMBL/GenBank/DDBJ whole genome shotgun (WGS) entry which is preliminary data.</text>
</comment>
<dbReference type="Proteomes" id="UP001362999">
    <property type="component" value="Unassembled WGS sequence"/>
</dbReference>
<organism evidence="1 2">
    <name type="scientific">Favolaschia claudopus</name>
    <dbReference type="NCBI Taxonomy" id="2862362"/>
    <lineage>
        <taxon>Eukaryota</taxon>
        <taxon>Fungi</taxon>
        <taxon>Dikarya</taxon>
        <taxon>Basidiomycota</taxon>
        <taxon>Agaricomycotina</taxon>
        <taxon>Agaricomycetes</taxon>
        <taxon>Agaricomycetidae</taxon>
        <taxon>Agaricales</taxon>
        <taxon>Marasmiineae</taxon>
        <taxon>Mycenaceae</taxon>
        <taxon>Favolaschia</taxon>
    </lineage>
</organism>
<dbReference type="AlphaFoldDB" id="A0AAV9ZUW6"/>
<gene>
    <name evidence="1" type="ORF">R3P38DRAFT_3430938</name>
</gene>
<name>A0AAV9ZUW6_9AGAR</name>
<keyword evidence="2" id="KW-1185">Reference proteome</keyword>
<evidence type="ECO:0000313" key="2">
    <source>
        <dbReference type="Proteomes" id="UP001362999"/>
    </source>
</evidence>
<reference evidence="1 2" key="1">
    <citation type="journal article" date="2024" name="J Genomics">
        <title>Draft genome sequencing and assembly of Favolaschia claudopus CIRM-BRFM 2984 isolated from oak limbs.</title>
        <authorList>
            <person name="Navarro D."/>
            <person name="Drula E."/>
            <person name="Chaduli D."/>
            <person name="Cazenave R."/>
            <person name="Ahrendt S."/>
            <person name="Wang J."/>
            <person name="Lipzen A."/>
            <person name="Daum C."/>
            <person name="Barry K."/>
            <person name="Grigoriev I.V."/>
            <person name="Favel A."/>
            <person name="Rosso M.N."/>
            <person name="Martin F."/>
        </authorList>
    </citation>
    <scope>NUCLEOTIDE SEQUENCE [LARGE SCALE GENOMIC DNA]</scope>
    <source>
        <strain evidence="1 2">CIRM-BRFM 2984</strain>
    </source>
</reference>
<accession>A0AAV9ZUW6</accession>
<protein>
    <submittedName>
        <fullName evidence="1">Uncharacterized protein</fullName>
    </submittedName>
</protein>